<accession>A0A853CCZ7</accession>
<comment type="caution">
    <text evidence="2">The sequence shown here is derived from an EMBL/GenBank/DDBJ whole genome shotgun (WGS) entry which is preliminary data.</text>
</comment>
<dbReference type="EMBL" id="JACBZT010000001">
    <property type="protein sequence ID" value="NYJ05021.1"/>
    <property type="molecule type" value="Genomic_DNA"/>
</dbReference>
<dbReference type="RefSeq" id="WP_179715660.1">
    <property type="nucleotide sequence ID" value="NZ_JACBZT010000001.1"/>
</dbReference>
<dbReference type="GO" id="GO:0032259">
    <property type="term" value="P:methylation"/>
    <property type="evidence" value="ECO:0007669"/>
    <property type="project" value="UniProtKB-KW"/>
</dbReference>
<dbReference type="InterPro" id="IPR029063">
    <property type="entry name" value="SAM-dependent_MTases_sf"/>
</dbReference>
<reference evidence="2 3" key="1">
    <citation type="submission" date="2020-07" db="EMBL/GenBank/DDBJ databases">
        <title>Sequencing the genomes of 1000 actinobacteria strains.</title>
        <authorList>
            <person name="Klenk H.-P."/>
        </authorList>
    </citation>
    <scope>NUCLEOTIDE SEQUENCE [LARGE SCALE GENOMIC DNA]</scope>
    <source>
        <strain evidence="2 3">DSM 104001</strain>
    </source>
</reference>
<dbReference type="Pfam" id="PF13649">
    <property type="entry name" value="Methyltransf_25"/>
    <property type="match status" value="1"/>
</dbReference>
<gene>
    <name evidence="2" type="ORF">GGQ55_001299</name>
</gene>
<organism evidence="2 3">
    <name type="scientific">Petropleomorpha daqingensis</name>
    <dbReference type="NCBI Taxonomy" id="2026353"/>
    <lineage>
        <taxon>Bacteria</taxon>
        <taxon>Bacillati</taxon>
        <taxon>Actinomycetota</taxon>
        <taxon>Actinomycetes</taxon>
        <taxon>Geodermatophilales</taxon>
        <taxon>Geodermatophilaceae</taxon>
        <taxon>Petropleomorpha</taxon>
    </lineage>
</organism>
<evidence type="ECO:0000259" key="1">
    <source>
        <dbReference type="Pfam" id="PF13649"/>
    </source>
</evidence>
<protein>
    <submittedName>
        <fullName evidence="2">Trans-aconitate methyltransferase</fullName>
    </submittedName>
</protein>
<evidence type="ECO:0000313" key="2">
    <source>
        <dbReference type="EMBL" id="NYJ05021.1"/>
    </source>
</evidence>
<keyword evidence="2" id="KW-0489">Methyltransferase</keyword>
<feature type="domain" description="Methyltransferase" evidence="1">
    <location>
        <begin position="48"/>
        <end position="143"/>
    </location>
</feature>
<keyword evidence="3" id="KW-1185">Reference proteome</keyword>
<name>A0A853CCZ7_9ACTN</name>
<dbReference type="InterPro" id="IPR041698">
    <property type="entry name" value="Methyltransf_25"/>
</dbReference>
<sequence>MGLAQQFGHPRGLLGAVVGRGMARGNAELSRWVVQQAKDRQDGAVRRVAELGPGPGIGLHELLAQFDEAHVWGVDLSSVMLAQSRKRNQSAVATGRLTLLEGGTSELRASEPADLVMANHVVYFWRDPVAEMARIRGYLRAGGLLALGYQLKQNMPAMAQKRFPPAGHQLYETVDELTALVTTAGFGSLSHAVKGPAQAPEGRVVLAVA</sequence>
<dbReference type="CDD" id="cd02440">
    <property type="entry name" value="AdoMet_MTases"/>
    <property type="match status" value="1"/>
</dbReference>
<dbReference type="Gene3D" id="3.40.50.150">
    <property type="entry name" value="Vaccinia Virus protein VP39"/>
    <property type="match status" value="1"/>
</dbReference>
<dbReference type="SUPFAM" id="SSF53335">
    <property type="entry name" value="S-adenosyl-L-methionine-dependent methyltransferases"/>
    <property type="match status" value="1"/>
</dbReference>
<dbReference type="Proteomes" id="UP000541969">
    <property type="component" value="Unassembled WGS sequence"/>
</dbReference>
<evidence type="ECO:0000313" key="3">
    <source>
        <dbReference type="Proteomes" id="UP000541969"/>
    </source>
</evidence>
<dbReference type="GO" id="GO:0008168">
    <property type="term" value="F:methyltransferase activity"/>
    <property type="evidence" value="ECO:0007669"/>
    <property type="project" value="UniProtKB-KW"/>
</dbReference>
<dbReference type="AlphaFoldDB" id="A0A853CCZ7"/>
<keyword evidence="2" id="KW-0808">Transferase</keyword>
<proteinExistence type="predicted"/>